<evidence type="ECO:0008006" key="3">
    <source>
        <dbReference type="Google" id="ProtNLM"/>
    </source>
</evidence>
<protein>
    <recommendedName>
        <fullName evidence="3">F-box domain-containing protein</fullName>
    </recommendedName>
</protein>
<sequence length="612" mass="71209">MLFCSVCDVQRDHKTKLYHRFSNKKSVGLVMGFITPGVNYVFNKKRIGKNNKATNNSIHPNENRDFNKRYPHYLHMRDISDVHMLYQKILSILTNKDAKFKDNLSLLRSNIERYVILVHELEITVKIKNVFPLPKEEAMNLLKTIIKIQGRQLLHGVQKNMSSYETPPLEATFNKQLNLIDGGCILFNKYLNKQLTIELKNPDYYKNIYDSDYTRPEFFKTEEDVQNSILSDMLNSERIKLVDLPGEILVKILSASNNIDNIALTCKFFQRFVLTHKQFISYEFIVNKYVHRYKLGLDSNSGYTLPISDEHHHSNSHRLKVSEIESLKVQNDNYLGSSDFREDVNGNYSLTRYRDPDTLTVLSSHAFETPYLTYQIYKSLGVDHVIPPSAWPDLQEKYNDELAKLSDDTCGDASRKVEKKEFIKLWNELPIDCPYLDVNNPEDIEYLKSEAYVDKLRVIVDLMISKTRFKNNIEDLFHLIVSLVVKIEENVVNGVEHSIIPPQLLKNYAAYYMLEQLIESDPSTMEDGDEVSNENLWGRLHFKSPSFYILLKSSANEELEDLLCPLFFGDHLKEDTNFWMGLKVRNEIELIEELINDQGTSPSTYILNMLAF</sequence>
<dbReference type="GeneID" id="30178462"/>
<dbReference type="Proteomes" id="UP000094455">
    <property type="component" value="Unassembled WGS sequence"/>
</dbReference>
<keyword evidence="2" id="KW-1185">Reference proteome</keyword>
<dbReference type="RefSeq" id="XP_019019358.1">
    <property type="nucleotide sequence ID" value="XM_019161775.1"/>
</dbReference>
<proteinExistence type="predicted"/>
<dbReference type="OrthoDB" id="3994378at2759"/>
<dbReference type="AlphaFoldDB" id="A0A1E3NQA3"/>
<gene>
    <name evidence="1" type="ORF">PICMEDRAFT_178472</name>
</gene>
<name>A0A1E3NQA3_9ASCO</name>
<evidence type="ECO:0000313" key="2">
    <source>
        <dbReference type="Proteomes" id="UP000094455"/>
    </source>
</evidence>
<organism evidence="1 2">
    <name type="scientific">Pichia membranifaciens NRRL Y-2026</name>
    <dbReference type="NCBI Taxonomy" id="763406"/>
    <lineage>
        <taxon>Eukaryota</taxon>
        <taxon>Fungi</taxon>
        <taxon>Dikarya</taxon>
        <taxon>Ascomycota</taxon>
        <taxon>Saccharomycotina</taxon>
        <taxon>Pichiomycetes</taxon>
        <taxon>Pichiales</taxon>
        <taxon>Pichiaceae</taxon>
        <taxon>Pichia</taxon>
    </lineage>
</organism>
<accession>A0A1E3NQA3</accession>
<evidence type="ECO:0000313" key="1">
    <source>
        <dbReference type="EMBL" id="ODQ48245.1"/>
    </source>
</evidence>
<dbReference type="EMBL" id="KV454002">
    <property type="protein sequence ID" value="ODQ48245.1"/>
    <property type="molecule type" value="Genomic_DNA"/>
</dbReference>
<reference evidence="1 2" key="1">
    <citation type="journal article" date="2016" name="Proc. Natl. Acad. Sci. U.S.A.">
        <title>Comparative genomics of biotechnologically important yeasts.</title>
        <authorList>
            <person name="Riley R."/>
            <person name="Haridas S."/>
            <person name="Wolfe K.H."/>
            <person name="Lopes M.R."/>
            <person name="Hittinger C.T."/>
            <person name="Goeker M."/>
            <person name="Salamov A.A."/>
            <person name="Wisecaver J.H."/>
            <person name="Long T.M."/>
            <person name="Calvey C.H."/>
            <person name="Aerts A.L."/>
            <person name="Barry K.W."/>
            <person name="Choi C."/>
            <person name="Clum A."/>
            <person name="Coughlan A.Y."/>
            <person name="Deshpande S."/>
            <person name="Douglass A.P."/>
            <person name="Hanson S.J."/>
            <person name="Klenk H.-P."/>
            <person name="LaButti K.M."/>
            <person name="Lapidus A."/>
            <person name="Lindquist E.A."/>
            <person name="Lipzen A.M."/>
            <person name="Meier-Kolthoff J.P."/>
            <person name="Ohm R.A."/>
            <person name="Otillar R.P."/>
            <person name="Pangilinan J.L."/>
            <person name="Peng Y."/>
            <person name="Rokas A."/>
            <person name="Rosa C.A."/>
            <person name="Scheuner C."/>
            <person name="Sibirny A.A."/>
            <person name="Slot J.C."/>
            <person name="Stielow J.B."/>
            <person name="Sun H."/>
            <person name="Kurtzman C.P."/>
            <person name="Blackwell M."/>
            <person name="Grigoriev I.V."/>
            <person name="Jeffries T.W."/>
        </authorList>
    </citation>
    <scope>NUCLEOTIDE SEQUENCE [LARGE SCALE GENOMIC DNA]</scope>
    <source>
        <strain evidence="1 2">NRRL Y-2026</strain>
    </source>
</reference>